<organism evidence="17 18">
    <name type="scientific">Myotis lucifugus</name>
    <name type="common">Little brown bat</name>
    <dbReference type="NCBI Taxonomy" id="59463"/>
    <lineage>
        <taxon>Eukaryota</taxon>
        <taxon>Metazoa</taxon>
        <taxon>Chordata</taxon>
        <taxon>Craniata</taxon>
        <taxon>Vertebrata</taxon>
        <taxon>Euteleostomi</taxon>
        <taxon>Mammalia</taxon>
        <taxon>Eutheria</taxon>
        <taxon>Laurasiatheria</taxon>
        <taxon>Chiroptera</taxon>
        <taxon>Yangochiroptera</taxon>
        <taxon>Vespertilionidae</taxon>
        <taxon>Myotis</taxon>
    </lineage>
</organism>
<evidence type="ECO:0000256" key="6">
    <source>
        <dbReference type="ARBA" id="ARBA00022964"/>
    </source>
</evidence>
<dbReference type="InterPro" id="IPR036392">
    <property type="entry name" value="PLAT/LH2_dom_sf"/>
</dbReference>
<dbReference type="Gene3D" id="1.20.245.10">
    <property type="entry name" value="Lipoxygenase-1, Domain 5"/>
    <property type="match status" value="1"/>
</dbReference>
<evidence type="ECO:0000259" key="15">
    <source>
        <dbReference type="PROSITE" id="PS50095"/>
    </source>
</evidence>
<reference evidence="17" key="2">
    <citation type="submission" date="2025-08" db="UniProtKB">
        <authorList>
            <consortium name="Ensembl"/>
        </authorList>
    </citation>
    <scope>IDENTIFICATION</scope>
</reference>
<evidence type="ECO:0000256" key="3">
    <source>
        <dbReference type="ARBA" id="ARBA00009419"/>
    </source>
</evidence>
<evidence type="ECO:0000256" key="7">
    <source>
        <dbReference type="ARBA" id="ARBA00023002"/>
    </source>
</evidence>
<dbReference type="GeneTree" id="ENSGT00940000162807"/>
<dbReference type="Gene3D" id="2.60.60.20">
    <property type="entry name" value="PLAT/LH2 domain"/>
    <property type="match status" value="1"/>
</dbReference>
<dbReference type="InterPro" id="IPR000907">
    <property type="entry name" value="LipOase"/>
</dbReference>
<dbReference type="InterPro" id="IPR020833">
    <property type="entry name" value="LipOase_Fe_BS"/>
</dbReference>
<accession>G1QDL5</accession>
<evidence type="ECO:0000313" key="18">
    <source>
        <dbReference type="Proteomes" id="UP000001074"/>
    </source>
</evidence>
<proteinExistence type="inferred from homology"/>
<dbReference type="Proteomes" id="UP000001074">
    <property type="component" value="Unassembled WGS sequence"/>
</dbReference>
<evidence type="ECO:0000256" key="8">
    <source>
        <dbReference type="ARBA" id="ARBA00023004"/>
    </source>
</evidence>
<comment type="subcellular location">
    <subcellularLocation>
        <location evidence="1">Cytoplasm</location>
    </subcellularLocation>
</comment>
<dbReference type="EMBL" id="AAPE02059777">
    <property type="status" value="NOT_ANNOTATED_CDS"/>
    <property type="molecule type" value="Genomic_DNA"/>
</dbReference>
<dbReference type="PROSITE" id="PS51393">
    <property type="entry name" value="LIPOXYGENASE_3"/>
    <property type="match status" value="1"/>
</dbReference>
<feature type="binding site" evidence="10">
    <location>
        <position position="305"/>
    </location>
    <ligand>
        <name>Fe cation</name>
        <dbReference type="ChEBI" id="CHEBI:24875"/>
        <note>catalytic</note>
    </ligand>
</feature>
<reference evidence="17" key="3">
    <citation type="submission" date="2025-09" db="UniProtKB">
        <authorList>
            <consortium name="Ensembl"/>
        </authorList>
    </citation>
    <scope>IDENTIFICATION</scope>
</reference>
<keyword evidence="6 14" id="KW-0223">Dioxygenase</keyword>
<dbReference type="PRINTS" id="PR00087">
    <property type="entry name" value="LIPOXYGENASE"/>
</dbReference>
<feature type="binding site" evidence="10">
    <location>
        <position position="310"/>
    </location>
    <ligand>
        <name>Fe cation</name>
        <dbReference type="ChEBI" id="CHEBI:24875"/>
        <note>catalytic</note>
    </ligand>
</feature>
<dbReference type="InterPro" id="IPR001885">
    <property type="entry name" value="LipOase_mml"/>
</dbReference>
<comment type="pathway">
    <text evidence="2">Lipid metabolism.</text>
</comment>
<dbReference type="Gene3D" id="3.10.450.60">
    <property type="match status" value="1"/>
</dbReference>
<dbReference type="Pfam" id="PF01477">
    <property type="entry name" value="PLAT"/>
    <property type="match status" value="1"/>
</dbReference>
<dbReference type="PANTHER" id="PTHR11771">
    <property type="entry name" value="LIPOXYGENASE"/>
    <property type="match status" value="1"/>
</dbReference>
<dbReference type="OMA" id="LWRESEV"/>
<dbReference type="GO" id="GO:0016702">
    <property type="term" value="F:oxidoreductase activity, acting on single donors with incorporation of molecular oxygen, incorporation of two atoms of oxygen"/>
    <property type="evidence" value="ECO:0007669"/>
    <property type="project" value="InterPro"/>
</dbReference>
<evidence type="ECO:0000256" key="13">
    <source>
        <dbReference type="PROSITE-ProRule" id="PRU00152"/>
    </source>
</evidence>
<dbReference type="GO" id="GO:0005737">
    <property type="term" value="C:cytoplasm"/>
    <property type="evidence" value="ECO:0007669"/>
    <property type="project" value="UniProtKB-SubCell"/>
</dbReference>
<dbReference type="GO" id="GO:0034440">
    <property type="term" value="P:lipid oxidation"/>
    <property type="evidence" value="ECO:0007669"/>
    <property type="project" value="InterPro"/>
</dbReference>
<evidence type="ECO:0000256" key="9">
    <source>
        <dbReference type="ARBA" id="ARBA00023098"/>
    </source>
</evidence>
<evidence type="ECO:0000256" key="11">
    <source>
        <dbReference type="PIRSR" id="PIRSR601885-2"/>
    </source>
</evidence>
<reference evidence="17 18" key="1">
    <citation type="journal article" date="2011" name="Nature">
        <title>A high-resolution map of human evolutionary constraint using 29 mammals.</title>
        <authorList>
            <person name="Lindblad-Toh K."/>
            <person name="Garber M."/>
            <person name="Zuk O."/>
            <person name="Lin M.F."/>
            <person name="Parker B.J."/>
            <person name="Washietl S."/>
            <person name="Kheradpour P."/>
            <person name="Ernst J."/>
            <person name="Jordan G."/>
            <person name="Mauceli E."/>
            <person name="Ward L.D."/>
            <person name="Lowe C.B."/>
            <person name="Holloway A.K."/>
            <person name="Clamp M."/>
            <person name="Gnerre S."/>
            <person name="Alfoldi J."/>
            <person name="Beal K."/>
            <person name="Chang J."/>
            <person name="Clawson H."/>
            <person name="Cuff J."/>
            <person name="Di Palma F."/>
            <person name="Fitzgerald S."/>
            <person name="Flicek P."/>
            <person name="Guttman M."/>
            <person name="Hubisz M.J."/>
            <person name="Jaffe D.B."/>
            <person name="Jungreis I."/>
            <person name="Kent W.J."/>
            <person name="Kostka D."/>
            <person name="Lara M."/>
            <person name="Martins A.L."/>
            <person name="Massingham T."/>
            <person name="Moltke I."/>
            <person name="Raney B.J."/>
            <person name="Rasmussen M.D."/>
            <person name="Robinson J."/>
            <person name="Stark A."/>
            <person name="Vilella A.J."/>
            <person name="Wen J."/>
            <person name="Xie X."/>
            <person name="Zody M.C."/>
            <person name="Baldwin J."/>
            <person name="Bloom T."/>
            <person name="Chin C.W."/>
            <person name="Heiman D."/>
            <person name="Nicol R."/>
            <person name="Nusbaum C."/>
            <person name="Young S."/>
            <person name="Wilkinson J."/>
            <person name="Worley K.C."/>
            <person name="Kovar C.L."/>
            <person name="Muzny D.M."/>
            <person name="Gibbs R.A."/>
            <person name="Cree A."/>
            <person name="Dihn H.H."/>
            <person name="Fowler G."/>
            <person name="Jhangiani S."/>
            <person name="Joshi V."/>
            <person name="Lee S."/>
            <person name="Lewis L.R."/>
            <person name="Nazareth L.V."/>
            <person name="Okwuonu G."/>
            <person name="Santibanez J."/>
            <person name="Warren W.C."/>
            <person name="Mardis E.R."/>
            <person name="Weinstock G.M."/>
            <person name="Wilson R.K."/>
            <person name="Delehaunty K."/>
            <person name="Dooling D."/>
            <person name="Fronik C."/>
            <person name="Fulton L."/>
            <person name="Fulton B."/>
            <person name="Graves T."/>
            <person name="Minx P."/>
            <person name="Sodergren E."/>
            <person name="Birney E."/>
            <person name="Margulies E.H."/>
            <person name="Herrero J."/>
            <person name="Green E.D."/>
            <person name="Haussler D."/>
            <person name="Siepel A."/>
            <person name="Goldman N."/>
            <person name="Pollard K.S."/>
            <person name="Pedersen J.S."/>
            <person name="Lander E.S."/>
            <person name="Kellis M."/>
        </authorList>
    </citation>
    <scope>NUCLEOTIDE SEQUENCE [LARGE SCALE GENOMIC DNA]</scope>
</reference>
<dbReference type="GO" id="GO:0005506">
    <property type="term" value="F:iron ion binding"/>
    <property type="evidence" value="ECO:0007669"/>
    <property type="project" value="InterPro"/>
</dbReference>
<feature type="domain" description="PLAT" evidence="15">
    <location>
        <begin position="1"/>
        <end position="70"/>
    </location>
</feature>
<dbReference type="PROSITE" id="PS00711">
    <property type="entry name" value="LIPOXYGENASE_1"/>
    <property type="match status" value="1"/>
</dbReference>
<feature type="binding site" evidence="11">
    <location>
        <position position="29"/>
    </location>
    <ligand>
        <name>Ca(2+)</name>
        <dbReference type="ChEBI" id="CHEBI:29108"/>
        <label>1</label>
    </ligand>
</feature>
<dbReference type="Ensembl" id="ENSMLUT00000029285.1">
    <property type="protein sequence ID" value="ENSMLUP00000021798.1"/>
    <property type="gene ID" value="ENSMLUG00000023026.1"/>
</dbReference>
<sequence length="607" mass="69267">VMEFQAEVKESLGPLLFVKIRKEHFPLDDAWFCNWISVQGPGAEGDEFRFPCYRWVEGSGILSLPEGTGRTLVEDPQGLFKKHREEELEERRKLYRWGNWKDGLILNVAAANLGDLPPDERFLEDKRFDFETSQFKGMASLVMKDSLNFLACWNDLDDFKRIVWCDHSELAVKVRDSWKEDAFFGYQFLNGANPMLLRRSSRLPARLVFPSGMEEVQAQLEQELQLDGIKANVILCSQQYLAAPLVMLKLQPDGKLLPMVIQLQLPSTGSPPPPLFLPTDPPMAWLLAKCWVRSSDFQLHELLSHLLRGHLMAEVIAMATMRCLPSIHPIFKLIIPHLRYTLEINVRARNGLVSENGIFDQVVSTGGGGHVELLKRARTSLTYRSFCPPDDLTDRGLLGVKSSYYAQDALRLWEIIYRYVEGIVSLHYKTDKAVKEDLELQTWCREITEIGLLGAQDQGFPMSLESWGQLCHFVTMCIFTCTGQHSSVHLGQLDWYDWVPNAPCTMRLPPPTTKDVTLEMVMATLPNFHQASLQMSMTWLTAFLSPSQVALGQHEEEYFSGPEPKAVLKKFREELAALDKEIEVRNAKLDMPYEYLRPSRVENSVAI</sequence>
<dbReference type="EMBL" id="AAPE02059779">
    <property type="status" value="NOT_ANNOTATED_CDS"/>
    <property type="molecule type" value="Genomic_DNA"/>
</dbReference>
<dbReference type="STRING" id="59463.ENSMLUP00000021798"/>
<evidence type="ECO:0000256" key="4">
    <source>
        <dbReference type="ARBA" id="ARBA00022490"/>
    </source>
</evidence>
<dbReference type="PROSITE" id="PS50095">
    <property type="entry name" value="PLAT"/>
    <property type="match status" value="1"/>
</dbReference>
<dbReference type="PRINTS" id="PR00467">
    <property type="entry name" value="MAMLPOXGNASE"/>
</dbReference>
<feature type="binding site" evidence="10">
    <location>
        <position position="485"/>
    </location>
    <ligand>
        <name>Fe cation</name>
        <dbReference type="ChEBI" id="CHEBI:24875"/>
        <note>catalytic</note>
    </ligand>
</feature>
<dbReference type="InterPro" id="IPR020834">
    <property type="entry name" value="LipOase_CS"/>
</dbReference>
<evidence type="ECO:0000256" key="12">
    <source>
        <dbReference type="PIRSR" id="PIRSR601885-3"/>
    </source>
</evidence>
<dbReference type="FunFam" id="1.20.245.10:FF:000001">
    <property type="entry name" value="Arachidonate 5-lipoxygenase a"/>
    <property type="match status" value="1"/>
</dbReference>
<comment type="similarity">
    <text evidence="3 14">Belongs to the lipoxygenase family.</text>
</comment>
<name>G1QDL5_MYOLU</name>
<evidence type="ECO:0000256" key="1">
    <source>
        <dbReference type="ARBA" id="ARBA00004496"/>
    </source>
</evidence>
<dbReference type="eggNOG" id="ENOG502QQSP">
    <property type="taxonomic scope" value="Eukaryota"/>
</dbReference>
<keyword evidence="7 14" id="KW-0560">Oxidoreductase</keyword>
<dbReference type="HOGENOM" id="CLU_004282_3_1_1"/>
<dbReference type="InterPro" id="IPR001024">
    <property type="entry name" value="PLAT/LH2_dom"/>
</dbReference>
<comment type="caution">
    <text evidence="13">Lacks conserved residue(s) required for the propagation of feature annotation.</text>
</comment>
<feature type="domain" description="Lipoxygenase" evidence="16">
    <location>
        <begin position="70"/>
        <end position="607"/>
    </location>
</feature>
<keyword evidence="18" id="KW-1185">Reference proteome</keyword>
<dbReference type="InterPro" id="IPR013819">
    <property type="entry name" value="LipOase_C"/>
</dbReference>
<feature type="site" description="Essential for stabilizing binding to COTL1" evidence="12">
    <location>
        <position position="55"/>
    </location>
</feature>
<evidence type="ECO:0008006" key="19">
    <source>
        <dbReference type="Google" id="ProtNLM"/>
    </source>
</evidence>
<dbReference type="EMBL" id="AAPE02059778">
    <property type="status" value="NOT_ANNOTATED_CDS"/>
    <property type="molecule type" value="Genomic_DNA"/>
</dbReference>
<comment type="cofactor">
    <cofactor evidence="10">
        <name>Fe cation</name>
        <dbReference type="ChEBI" id="CHEBI:24875"/>
    </cofactor>
    <text evidence="10">Binds 1 Fe cation per subunit.</text>
</comment>
<protein>
    <recommendedName>
        <fullName evidence="19">Arachidonate 15-lipoxygenase</fullName>
    </recommendedName>
</protein>
<evidence type="ECO:0000256" key="2">
    <source>
        <dbReference type="ARBA" id="ARBA00005189"/>
    </source>
</evidence>
<keyword evidence="8 10" id="KW-0408">Iron</keyword>
<dbReference type="SUPFAM" id="SSF49723">
    <property type="entry name" value="Lipase/lipooxygenase domain (PLAT/LH2 domain)"/>
    <property type="match status" value="1"/>
</dbReference>
<dbReference type="SUPFAM" id="SSF48484">
    <property type="entry name" value="Lipoxigenase"/>
    <property type="match status" value="1"/>
</dbReference>
<evidence type="ECO:0000313" key="17">
    <source>
        <dbReference type="Ensembl" id="ENSMLUP00000021798.1"/>
    </source>
</evidence>
<keyword evidence="9" id="KW-0443">Lipid metabolism</keyword>
<feature type="binding site" evidence="10">
    <location>
        <position position="607"/>
    </location>
    <ligand>
        <name>Fe cation</name>
        <dbReference type="ChEBI" id="CHEBI:24875"/>
        <note>catalytic</note>
    </ligand>
</feature>
<keyword evidence="5 10" id="KW-0479">Metal-binding</keyword>
<feature type="binding site" evidence="11">
    <location>
        <position position="30"/>
    </location>
    <ligand>
        <name>Ca(2+)</name>
        <dbReference type="ChEBI" id="CHEBI:29108"/>
        <label>1</label>
    </ligand>
</feature>
<keyword evidence="4" id="KW-0963">Cytoplasm</keyword>
<dbReference type="InterPro" id="IPR036226">
    <property type="entry name" value="LipOase_C_sf"/>
</dbReference>
<dbReference type="PROSITE" id="PS00081">
    <property type="entry name" value="LIPOXYGENASE_2"/>
    <property type="match status" value="1"/>
</dbReference>
<evidence type="ECO:0000256" key="14">
    <source>
        <dbReference type="RuleBase" id="RU003974"/>
    </source>
</evidence>
<dbReference type="Pfam" id="PF00305">
    <property type="entry name" value="Lipoxygenase"/>
    <property type="match status" value="1"/>
</dbReference>
<keyword evidence="11" id="KW-0106">Calcium</keyword>
<evidence type="ECO:0000256" key="10">
    <source>
        <dbReference type="PIRSR" id="PIRSR601885-1"/>
    </source>
</evidence>
<dbReference type="SMART" id="SM00308">
    <property type="entry name" value="LH2"/>
    <property type="match status" value="1"/>
</dbReference>
<evidence type="ECO:0000259" key="16">
    <source>
        <dbReference type="PROSITE" id="PS51393"/>
    </source>
</evidence>
<evidence type="ECO:0000256" key="5">
    <source>
        <dbReference type="ARBA" id="ARBA00022723"/>
    </source>
</evidence>
<dbReference type="InParanoid" id="G1QDL5"/>
<dbReference type="AlphaFoldDB" id="G1QDL5"/>